<evidence type="ECO:0000256" key="7">
    <source>
        <dbReference type="ARBA" id="ARBA00022840"/>
    </source>
</evidence>
<evidence type="ECO:0000313" key="13">
    <source>
        <dbReference type="EnsemblPlants" id="EMT07580"/>
    </source>
</evidence>
<evidence type="ECO:0000256" key="9">
    <source>
        <dbReference type="ARBA" id="ARBA00047899"/>
    </source>
</evidence>
<dbReference type="PROSITE" id="PS00107">
    <property type="entry name" value="PROTEIN_KINASE_ATP"/>
    <property type="match status" value="1"/>
</dbReference>
<dbReference type="PANTHER" id="PTHR45707:SF43">
    <property type="entry name" value="PROTEIN KINASE DOMAIN-CONTAINING PROTEIN"/>
    <property type="match status" value="1"/>
</dbReference>
<dbReference type="PROSITE" id="PS51319">
    <property type="entry name" value="TFIIS_N"/>
    <property type="match status" value="1"/>
</dbReference>
<evidence type="ECO:0000256" key="4">
    <source>
        <dbReference type="ARBA" id="ARBA00022679"/>
    </source>
</evidence>
<dbReference type="InterPro" id="IPR000719">
    <property type="entry name" value="Prot_kinase_dom"/>
</dbReference>
<dbReference type="PROSITE" id="PS00108">
    <property type="entry name" value="PROTEIN_KINASE_ST"/>
    <property type="match status" value="1"/>
</dbReference>
<comment type="catalytic activity">
    <reaction evidence="9">
        <text>L-threonyl-[protein] + ATP = O-phospho-L-threonyl-[protein] + ADP + H(+)</text>
        <dbReference type="Rhea" id="RHEA:46608"/>
        <dbReference type="Rhea" id="RHEA-COMP:11060"/>
        <dbReference type="Rhea" id="RHEA-COMP:11605"/>
        <dbReference type="ChEBI" id="CHEBI:15378"/>
        <dbReference type="ChEBI" id="CHEBI:30013"/>
        <dbReference type="ChEBI" id="CHEBI:30616"/>
        <dbReference type="ChEBI" id="CHEBI:61977"/>
        <dbReference type="ChEBI" id="CHEBI:456216"/>
        <dbReference type="EC" id="2.7.11.1"/>
    </reaction>
</comment>
<feature type="binding site" evidence="12">
    <location>
        <position position="419"/>
    </location>
    <ligand>
        <name>ATP</name>
        <dbReference type="ChEBI" id="CHEBI:30616"/>
    </ligand>
</feature>
<keyword evidence="8 11" id="KW-0539">Nucleus</keyword>
<dbReference type="CDD" id="cd00183">
    <property type="entry name" value="TFIIS_I"/>
    <property type="match status" value="1"/>
</dbReference>
<keyword evidence="4" id="KW-0808">Transferase</keyword>
<dbReference type="Gene3D" id="1.10.510.10">
    <property type="entry name" value="Transferase(Phosphotransferase) domain 1"/>
    <property type="match status" value="1"/>
</dbReference>
<dbReference type="InterPro" id="IPR017441">
    <property type="entry name" value="Protein_kinase_ATP_BS"/>
</dbReference>
<dbReference type="InterPro" id="IPR035441">
    <property type="entry name" value="TFIIS/LEDGF_dom_sf"/>
</dbReference>
<evidence type="ECO:0000256" key="8">
    <source>
        <dbReference type="ARBA" id="ARBA00023242"/>
    </source>
</evidence>
<comment type="subcellular location">
    <subcellularLocation>
        <location evidence="1 11">Nucleus</location>
    </subcellularLocation>
</comment>
<dbReference type="SUPFAM" id="SSF47676">
    <property type="entry name" value="Conserved domain common to transcription factors TFIIS, elongin A, CRSP70"/>
    <property type="match status" value="1"/>
</dbReference>
<dbReference type="InterPro" id="IPR011009">
    <property type="entry name" value="Kinase-like_dom_sf"/>
</dbReference>
<dbReference type="PANTHER" id="PTHR45707">
    <property type="entry name" value="C2 CALCIUM/LIPID-BINDING PLANT PHOSPHORIBOSYLTRANSFERASE FAMILY PROTEIN"/>
    <property type="match status" value="1"/>
</dbReference>
<organism evidence="13">
    <name type="scientific">Aegilops tauschii</name>
    <name type="common">Tausch's goatgrass</name>
    <name type="synonym">Aegilops squarrosa</name>
    <dbReference type="NCBI Taxonomy" id="37682"/>
    <lineage>
        <taxon>Eukaryota</taxon>
        <taxon>Viridiplantae</taxon>
        <taxon>Streptophyta</taxon>
        <taxon>Embryophyta</taxon>
        <taxon>Tracheophyta</taxon>
        <taxon>Spermatophyta</taxon>
        <taxon>Magnoliopsida</taxon>
        <taxon>Liliopsida</taxon>
        <taxon>Poales</taxon>
        <taxon>Poaceae</taxon>
        <taxon>BOP clade</taxon>
        <taxon>Pooideae</taxon>
        <taxon>Triticodae</taxon>
        <taxon>Triticeae</taxon>
        <taxon>Triticinae</taxon>
        <taxon>Aegilops</taxon>
    </lineage>
</organism>
<evidence type="ECO:0000256" key="1">
    <source>
        <dbReference type="ARBA" id="ARBA00004123"/>
    </source>
</evidence>
<keyword evidence="6" id="KW-0418">Kinase</keyword>
<dbReference type="EnsemblPlants" id="EMT07580">
    <property type="protein sequence ID" value="EMT07580"/>
    <property type="gene ID" value="F775_24359"/>
</dbReference>
<dbReference type="GO" id="GO:0005634">
    <property type="term" value="C:nucleus"/>
    <property type="evidence" value="ECO:0007669"/>
    <property type="project" value="UniProtKB-SubCell"/>
</dbReference>
<sequence>MASHHMGLIWANKFNNIGQKVQTSHGHWSTPFNMPLHVKDIAPCACSGKRPNVPLASQQLDTCSDGAQNCGASAGKKNDRDNERTDSAKGDRDCPLNVDESKFENVKRDILWSKIKEITENDRLLDAEAAEKLVQLLQLDRTEWKIDLAGRARVADIIAATENPECLGRFIQLRGLLVLNEWLQEIHRGKPAGEVGMQLRGLPVLNEWLQEIYRGKPGEGGNPTEPDKPTEELILALLRALAKLPINLNVLQSCSIGKSVNHLRNHKDQEIQRKAKCLVEDWKKRVDAEMKSNDVSNLKRVDTAATPAKRKFISPKQSNYKAYDIGKHDDGQSIRSSKSINNLLSSSATADQLIELKALQSVLMDANAEPTKLSFPFIRYITQKFRQEIGRGGFGVVYLIFNKLSKQGDIGTGKVAVKKLSIMQNFSEATFLDEINCLIKAKHTNIVRFLGYCADTYGEYVRYEGSLVLSEVPQRLLCFEYVPNGNLQKYLEDKSHKDEWKIRYQMIRGICNGLNYLHDQRIIHLDLKPDNILLDARMDPKITDFGISRCFDEGITRVYTKNVRGTRGIIAPETIVHGEITVKSDIYGLGNIIIHLLTGRNKYDFDNVLISIQGFNSGDYGSRTLVDEDFTAVLDKIMLTLIWERRQRRMSGSF</sequence>
<keyword evidence="3" id="KW-0723">Serine/threonine-protein kinase</keyword>
<dbReference type="InterPro" id="IPR017923">
    <property type="entry name" value="TFIIS_N"/>
</dbReference>
<accession>M8B1W5</accession>
<comment type="catalytic activity">
    <reaction evidence="10">
        <text>L-seryl-[protein] + ATP = O-phospho-L-seryl-[protein] + ADP + H(+)</text>
        <dbReference type="Rhea" id="RHEA:17989"/>
        <dbReference type="Rhea" id="RHEA-COMP:9863"/>
        <dbReference type="Rhea" id="RHEA-COMP:11604"/>
        <dbReference type="ChEBI" id="CHEBI:15378"/>
        <dbReference type="ChEBI" id="CHEBI:29999"/>
        <dbReference type="ChEBI" id="CHEBI:30616"/>
        <dbReference type="ChEBI" id="CHEBI:83421"/>
        <dbReference type="ChEBI" id="CHEBI:456216"/>
        <dbReference type="EC" id="2.7.11.1"/>
    </reaction>
</comment>
<dbReference type="AlphaFoldDB" id="M8B1W5"/>
<dbReference type="GO" id="GO:0004674">
    <property type="term" value="F:protein serine/threonine kinase activity"/>
    <property type="evidence" value="ECO:0007669"/>
    <property type="project" value="UniProtKB-KW"/>
</dbReference>
<evidence type="ECO:0000256" key="3">
    <source>
        <dbReference type="ARBA" id="ARBA00022527"/>
    </source>
</evidence>
<dbReference type="SMART" id="SM00220">
    <property type="entry name" value="S_TKc"/>
    <property type="match status" value="1"/>
</dbReference>
<evidence type="ECO:0000256" key="11">
    <source>
        <dbReference type="PROSITE-ProRule" id="PRU00649"/>
    </source>
</evidence>
<protein>
    <recommendedName>
        <fullName evidence="2">non-specific serine/threonine protein kinase</fullName>
        <ecNumber evidence="2">2.7.11.1</ecNumber>
    </recommendedName>
</protein>
<dbReference type="Pfam" id="PF08711">
    <property type="entry name" value="Med26"/>
    <property type="match status" value="1"/>
</dbReference>
<dbReference type="EC" id="2.7.11.1" evidence="2"/>
<dbReference type="PROSITE" id="PS50011">
    <property type="entry name" value="PROTEIN_KINASE_DOM"/>
    <property type="match status" value="1"/>
</dbReference>
<evidence type="ECO:0000256" key="2">
    <source>
        <dbReference type="ARBA" id="ARBA00012513"/>
    </source>
</evidence>
<dbReference type="Gene3D" id="1.20.930.10">
    <property type="entry name" value="Conserved domain common to transcription factors TFIIS, elongin A, CRSP70"/>
    <property type="match status" value="1"/>
</dbReference>
<evidence type="ECO:0000256" key="6">
    <source>
        <dbReference type="ARBA" id="ARBA00022777"/>
    </source>
</evidence>
<proteinExistence type="predicted"/>
<evidence type="ECO:0000256" key="5">
    <source>
        <dbReference type="ARBA" id="ARBA00022741"/>
    </source>
</evidence>
<keyword evidence="5 12" id="KW-0547">Nucleotide-binding</keyword>
<dbReference type="FunFam" id="1.10.510.10:FF:001023">
    <property type="entry name" value="Os07g0541700 protein"/>
    <property type="match status" value="1"/>
</dbReference>
<reference evidence="13" key="1">
    <citation type="submission" date="2015-06" db="UniProtKB">
        <authorList>
            <consortium name="EnsemblPlants"/>
        </authorList>
    </citation>
    <scope>IDENTIFICATION</scope>
</reference>
<dbReference type="GO" id="GO:0005524">
    <property type="term" value="F:ATP binding"/>
    <property type="evidence" value="ECO:0007669"/>
    <property type="project" value="UniProtKB-UniRule"/>
</dbReference>
<dbReference type="SMART" id="SM00509">
    <property type="entry name" value="TFS2N"/>
    <property type="match status" value="1"/>
</dbReference>
<keyword evidence="7 12" id="KW-0067">ATP-binding</keyword>
<dbReference type="SUPFAM" id="SSF56112">
    <property type="entry name" value="Protein kinase-like (PK-like)"/>
    <property type="match status" value="1"/>
</dbReference>
<dbReference type="InterPro" id="IPR008271">
    <property type="entry name" value="Ser/Thr_kinase_AS"/>
</dbReference>
<evidence type="ECO:0000256" key="10">
    <source>
        <dbReference type="ARBA" id="ARBA00048679"/>
    </source>
</evidence>
<evidence type="ECO:0000256" key="12">
    <source>
        <dbReference type="PROSITE-ProRule" id="PRU10141"/>
    </source>
</evidence>
<name>M8B1W5_AEGTA</name>
<dbReference type="Pfam" id="PF00069">
    <property type="entry name" value="Pkinase"/>
    <property type="match status" value="1"/>
</dbReference>
<dbReference type="InterPro" id="IPR003617">
    <property type="entry name" value="TFIIS/CRSP70_N_sub"/>
</dbReference>